<comment type="caution">
    <text evidence="2">The sequence shown here is derived from an EMBL/GenBank/DDBJ whole genome shotgun (WGS) entry which is preliminary data.</text>
</comment>
<sequence>MSCCPAGSWPALEAEGGPSLGKIEQVAAGLDAYVVAPEKPNGTAILSFNDIFGFAAGRTKGVLDQLAMSGYYVVHPDVFKGGEPFSSQSDMSELPKWVQGYPFDTHVLAIAEQALDYIKKNSTCSKIAVLGICWGAYNALRLVSMPQYVDTFVASVYLHPAFGLNAVFGGSPDALEHATKTKIPQLLVPAGNDPESTKPGGVLTSAMISANAKSKSIPFEDMSHGWTVRGDVSDKAVEQGVKGAVEAVLSFLEAVAA</sequence>
<protein>
    <submittedName>
        <fullName evidence="2">Carboxymethylenebutenolidase-like</fullName>
    </submittedName>
</protein>
<dbReference type="PANTHER" id="PTHR17630">
    <property type="entry name" value="DIENELACTONE HYDROLASE"/>
    <property type="match status" value="1"/>
</dbReference>
<name>A0A5J4YTH1_PORPP</name>
<accession>A0A5J4YTH1</accession>
<dbReference type="Pfam" id="PF01738">
    <property type="entry name" value="DLH"/>
    <property type="match status" value="1"/>
</dbReference>
<dbReference type="SUPFAM" id="SSF53474">
    <property type="entry name" value="alpha/beta-Hydrolases"/>
    <property type="match status" value="1"/>
</dbReference>
<dbReference type="InterPro" id="IPR002925">
    <property type="entry name" value="Dienelactn_hydro"/>
</dbReference>
<organism evidence="2 3">
    <name type="scientific">Porphyridium purpureum</name>
    <name type="common">Red alga</name>
    <name type="synonym">Porphyridium cruentum</name>
    <dbReference type="NCBI Taxonomy" id="35688"/>
    <lineage>
        <taxon>Eukaryota</taxon>
        <taxon>Rhodophyta</taxon>
        <taxon>Bangiophyceae</taxon>
        <taxon>Porphyridiales</taxon>
        <taxon>Porphyridiaceae</taxon>
        <taxon>Porphyridium</taxon>
    </lineage>
</organism>
<dbReference type="Gene3D" id="3.40.50.1820">
    <property type="entry name" value="alpha/beta hydrolase"/>
    <property type="match status" value="1"/>
</dbReference>
<gene>
    <name evidence="2" type="ORF">FVE85_3030</name>
</gene>
<dbReference type="GO" id="GO:0016787">
    <property type="term" value="F:hydrolase activity"/>
    <property type="evidence" value="ECO:0007669"/>
    <property type="project" value="InterPro"/>
</dbReference>
<feature type="domain" description="Dienelactone hydrolase" evidence="1">
    <location>
        <begin position="30"/>
        <end position="254"/>
    </location>
</feature>
<dbReference type="AlphaFoldDB" id="A0A5J4YTH1"/>
<proteinExistence type="predicted"/>
<dbReference type="OMA" id="NAGWHGE"/>
<dbReference type="InterPro" id="IPR029058">
    <property type="entry name" value="AB_hydrolase_fold"/>
</dbReference>
<dbReference type="EMBL" id="VRMN01000004">
    <property type="protein sequence ID" value="KAA8494789.1"/>
    <property type="molecule type" value="Genomic_DNA"/>
</dbReference>
<evidence type="ECO:0000313" key="2">
    <source>
        <dbReference type="EMBL" id="KAA8494789.1"/>
    </source>
</evidence>
<dbReference type="PANTHER" id="PTHR17630:SF44">
    <property type="entry name" value="PROTEIN AIM2"/>
    <property type="match status" value="1"/>
</dbReference>
<dbReference type="OrthoDB" id="17560at2759"/>
<keyword evidence="3" id="KW-1185">Reference proteome</keyword>
<dbReference type="Proteomes" id="UP000324585">
    <property type="component" value="Unassembled WGS sequence"/>
</dbReference>
<evidence type="ECO:0000259" key="1">
    <source>
        <dbReference type="Pfam" id="PF01738"/>
    </source>
</evidence>
<reference evidence="3" key="1">
    <citation type="journal article" date="2019" name="Nat. Commun.">
        <title>Expansion of phycobilisome linker gene families in mesophilic red algae.</title>
        <authorList>
            <person name="Lee J."/>
            <person name="Kim D."/>
            <person name="Bhattacharya D."/>
            <person name="Yoon H.S."/>
        </authorList>
    </citation>
    <scope>NUCLEOTIDE SEQUENCE [LARGE SCALE GENOMIC DNA]</scope>
    <source>
        <strain evidence="3">CCMP 1328</strain>
    </source>
</reference>
<evidence type="ECO:0000313" key="3">
    <source>
        <dbReference type="Proteomes" id="UP000324585"/>
    </source>
</evidence>